<dbReference type="EC" id="6.1.1.1" evidence="2"/>
<evidence type="ECO:0000313" key="2">
    <source>
        <dbReference type="EMBL" id="EME51058.1"/>
    </source>
</evidence>
<protein>
    <submittedName>
        <fullName evidence="2">Tyrosyl-tRNA ligase</fullName>
        <ecNumber evidence="2">6.1.1.1</ecNumber>
    </submittedName>
</protein>
<dbReference type="Proteomes" id="UP000011731">
    <property type="component" value="Unassembled WGS sequence"/>
</dbReference>
<reference evidence="2 3" key="1">
    <citation type="journal article" date="2013" name="Genome Announc.">
        <title>Draft Genome Sequence of Rhodococcus ruber Strain BKS 20-38.</title>
        <authorList>
            <person name="Bala M."/>
            <person name="Kumar S."/>
            <person name="Raghava G.P."/>
            <person name="Mayilraj S."/>
        </authorList>
    </citation>
    <scope>NUCLEOTIDE SEQUENCE [LARGE SCALE GENOMIC DNA]</scope>
    <source>
        <strain evidence="2 3">BKS 20-38</strain>
    </source>
</reference>
<evidence type="ECO:0000313" key="3">
    <source>
        <dbReference type="Proteomes" id="UP000011731"/>
    </source>
</evidence>
<dbReference type="AlphaFoldDB" id="M2YQK0"/>
<name>M2YQK0_9NOCA</name>
<accession>M2YQK0</accession>
<feature type="region of interest" description="Disordered" evidence="1">
    <location>
        <begin position="56"/>
        <end position="77"/>
    </location>
</feature>
<dbReference type="GO" id="GO:0004831">
    <property type="term" value="F:tyrosine-tRNA ligase activity"/>
    <property type="evidence" value="ECO:0007669"/>
    <property type="project" value="UniProtKB-EC"/>
</dbReference>
<evidence type="ECO:0000256" key="1">
    <source>
        <dbReference type="SAM" id="MobiDB-lite"/>
    </source>
</evidence>
<dbReference type="EMBL" id="AOEX01000104">
    <property type="protein sequence ID" value="EME51058.1"/>
    <property type="molecule type" value="Genomic_DNA"/>
</dbReference>
<organism evidence="2 3">
    <name type="scientific">Rhodococcus ruber BKS 20-38</name>
    <dbReference type="NCBI Taxonomy" id="1278076"/>
    <lineage>
        <taxon>Bacteria</taxon>
        <taxon>Bacillati</taxon>
        <taxon>Actinomycetota</taxon>
        <taxon>Actinomycetes</taxon>
        <taxon>Mycobacteriales</taxon>
        <taxon>Nocardiaceae</taxon>
        <taxon>Rhodococcus</taxon>
    </lineage>
</organism>
<dbReference type="PATRIC" id="fig|1278076.4.peg.5440"/>
<comment type="caution">
    <text evidence="2">The sequence shown here is derived from an EMBL/GenBank/DDBJ whole genome shotgun (WGS) entry which is preliminary data.</text>
</comment>
<keyword evidence="2" id="KW-0436">Ligase</keyword>
<sequence length="77" mass="8441">MAERILDELGWRGLIAHSTDLDTLRGDLDAGPVTFYTGFSIRPARACTPVTWFRSSPPKIPSVPGPDRSFSQLARPA</sequence>
<gene>
    <name evidence="2" type="ORF">G352_26507</name>
</gene>
<proteinExistence type="predicted"/>
<keyword evidence="3" id="KW-1185">Reference proteome</keyword>